<evidence type="ECO:0000313" key="1">
    <source>
        <dbReference type="EMBL" id="TQQ83123.1"/>
    </source>
</evidence>
<sequence length="439" mass="49376">MAHSGQRYPSEADARAAIERFEELGVGALPVYNVGSEYEWRGPTEAVEVGRPSITGLLKELTRGRRHRDFLAQFDTRIIVSGSRGKSSTVRRLDDVFNRRGYDTFTKITGNYPVIIRNGRVHPIERQGPRTTLYENVNVIREFGPRIGEFDSKAVGIFENQAISEYTTRIVNQRFIQPDVILMTNVRQDHNDTLGKRRQDIARSLSRSVPAGTHVVNGEQHPALHEYMREEIEARGGTIEQVEVPARHRGLLGAETVHAVNTALQAVGETPVPAAELNAFIEQIQPEWVHLEGGRLFNAAEVNDVESTEMVRRSLVDGENILPFVYLRFDRRGRTASFADYIDLLAERDCIDHVHVGGADTGTFARNVDVSVTVHEDDEDAATVLKELLTADQPVMLMGNTVDAFMRAMEDAIADRVVAYRDRERADRTRRSDLPSMQF</sequence>
<protein>
    <submittedName>
        <fullName evidence="1">Mur ligase</fullName>
    </submittedName>
</protein>
<dbReference type="GO" id="GO:0005524">
    <property type="term" value="F:ATP binding"/>
    <property type="evidence" value="ECO:0007669"/>
    <property type="project" value="InterPro"/>
</dbReference>
<gene>
    <name evidence="1" type="ORF">EGH24_05890</name>
</gene>
<name>A0A8J8PDN3_9EURY</name>
<dbReference type="AlphaFoldDB" id="A0A8J8PDN3"/>
<organism evidence="1 2">
    <name type="scientific">Halonotius terrestris</name>
    <dbReference type="NCBI Taxonomy" id="2487750"/>
    <lineage>
        <taxon>Archaea</taxon>
        <taxon>Methanobacteriati</taxon>
        <taxon>Methanobacteriota</taxon>
        <taxon>Stenosarchaea group</taxon>
        <taxon>Halobacteria</taxon>
        <taxon>Halobacteriales</taxon>
        <taxon>Haloferacaceae</taxon>
        <taxon>Halonotius</taxon>
    </lineage>
</organism>
<proteinExistence type="predicted"/>
<evidence type="ECO:0000313" key="2">
    <source>
        <dbReference type="Proteomes" id="UP000705823"/>
    </source>
</evidence>
<dbReference type="GO" id="GO:0016874">
    <property type="term" value="F:ligase activity"/>
    <property type="evidence" value="ECO:0007669"/>
    <property type="project" value="UniProtKB-KW"/>
</dbReference>
<reference evidence="1" key="1">
    <citation type="submission" date="2019-02" db="EMBL/GenBank/DDBJ databases">
        <title>Halonotius sp. a new haloarchaeum isolated from saline soil.</title>
        <authorList>
            <person name="Duran-Viseras A."/>
            <person name="Sanchez-Porro C."/>
            <person name="Ventosa A."/>
        </authorList>
    </citation>
    <scope>NUCLEOTIDE SEQUENCE</scope>
    <source>
        <strain evidence="1">F15B</strain>
    </source>
</reference>
<dbReference type="Proteomes" id="UP000705823">
    <property type="component" value="Unassembled WGS sequence"/>
</dbReference>
<keyword evidence="2" id="KW-1185">Reference proteome</keyword>
<keyword evidence="1" id="KW-0436">Ligase</keyword>
<dbReference type="Gene3D" id="3.40.1190.10">
    <property type="entry name" value="Mur-like, catalytic domain"/>
    <property type="match status" value="1"/>
</dbReference>
<dbReference type="SUPFAM" id="SSF53623">
    <property type="entry name" value="MurD-like peptide ligases, catalytic domain"/>
    <property type="match status" value="1"/>
</dbReference>
<comment type="caution">
    <text evidence="1">The sequence shown here is derived from an EMBL/GenBank/DDBJ whole genome shotgun (WGS) entry which is preliminary data.</text>
</comment>
<dbReference type="InterPro" id="IPR036565">
    <property type="entry name" value="Mur-like_cat_sf"/>
</dbReference>
<dbReference type="EMBL" id="RKLU01000002">
    <property type="protein sequence ID" value="TQQ83123.1"/>
    <property type="molecule type" value="Genomic_DNA"/>
</dbReference>
<accession>A0A8J8PDN3</accession>